<keyword evidence="3" id="KW-1185">Reference proteome</keyword>
<feature type="signal peptide" evidence="1">
    <location>
        <begin position="1"/>
        <end position="21"/>
    </location>
</feature>
<evidence type="ECO:0000313" key="3">
    <source>
        <dbReference type="Proteomes" id="UP000560658"/>
    </source>
</evidence>
<dbReference type="Pfam" id="PF14298">
    <property type="entry name" value="DUF4374"/>
    <property type="match status" value="1"/>
</dbReference>
<gene>
    <name evidence="2" type="ORF">GGR06_000128</name>
</gene>
<evidence type="ECO:0000256" key="1">
    <source>
        <dbReference type="SAM" id="SignalP"/>
    </source>
</evidence>
<dbReference type="EMBL" id="JACIER010000001">
    <property type="protein sequence ID" value="MBB4042369.1"/>
    <property type="molecule type" value="Genomic_DNA"/>
</dbReference>
<name>A0A840CUY5_9BACE</name>
<feature type="chain" id="PRO_5032306696" description="DUF4374 domain-containing protein" evidence="1">
    <location>
        <begin position="22"/>
        <end position="466"/>
    </location>
</feature>
<organism evidence="2 3">
    <name type="scientific">Bacteroides reticulotermitis</name>
    <dbReference type="NCBI Taxonomy" id="1133319"/>
    <lineage>
        <taxon>Bacteria</taxon>
        <taxon>Pseudomonadati</taxon>
        <taxon>Bacteroidota</taxon>
        <taxon>Bacteroidia</taxon>
        <taxon>Bacteroidales</taxon>
        <taxon>Bacteroidaceae</taxon>
        <taxon>Bacteroides</taxon>
    </lineage>
</organism>
<accession>A0A840CUY5</accession>
<reference evidence="2" key="1">
    <citation type="submission" date="2020-08" db="EMBL/GenBank/DDBJ databases">
        <title>Genomic Encyclopedia of Type Strains, Phase IV (KMG-IV): sequencing the most valuable type-strain genomes for metagenomic binning, comparative biology and taxonomic classification.</title>
        <authorList>
            <person name="Goeker M."/>
        </authorList>
    </citation>
    <scope>NUCLEOTIDE SEQUENCE [LARGE SCALE GENOMIC DNA]</scope>
    <source>
        <strain evidence="2">DSM 105720</strain>
    </source>
</reference>
<comment type="caution">
    <text evidence="2">The sequence shown here is derived from an EMBL/GenBank/DDBJ whole genome shotgun (WGS) entry which is preliminary data.</text>
</comment>
<dbReference type="AlphaFoldDB" id="A0A840CUY5"/>
<evidence type="ECO:0008006" key="4">
    <source>
        <dbReference type="Google" id="ProtNLM"/>
    </source>
</evidence>
<dbReference type="InterPro" id="IPR025401">
    <property type="entry name" value="DUF4374"/>
</dbReference>
<dbReference type="PROSITE" id="PS51257">
    <property type="entry name" value="PROKAR_LIPOPROTEIN"/>
    <property type="match status" value="1"/>
</dbReference>
<proteinExistence type="predicted"/>
<protein>
    <recommendedName>
        <fullName evidence="4">DUF4374 domain-containing protein</fullName>
    </recommendedName>
</protein>
<sequence>MKRKSLLWVSAFAVSMGSFLASCSDDENGTDGIKTVNGYVLSVTASEDNGTSGATYLLAAESLDEGSITALKSGVETAAGTAWIYFKDKYLYNLQYNQGSAGETESYMLNANGEITTRPGVYSITRFVTYGICGDNVVTVSAVDTNEEDANGNKKKGLGFNFMHAANEALSTKTITAENYLNNGEFVTFAGFVEANGKVYTSVVPMGMSKWGVQNYTGSFDQTKVAQEAGGSSSSAYEAGVIPITQYPDKAFIAIYNDGTFSGTPTIVQTDQMGFASGRMRSQYYQTIWADDNGNIYAFSPGYGRTHTAKYYTPGVKKASVMRIAKGATTFDSSYGVVDIEALADGKSFLRCWHITGDYFLLQMFTGNDANPGGLESKGLGATRLAIYKGSTKSFNYVTGLPAADKITSFGSTPYCENGVAYIPVSTSDGGEYQALYKINPTTNSATKGLTVKTASISSVGKLTAQ</sequence>
<dbReference type="Proteomes" id="UP000560658">
    <property type="component" value="Unassembled WGS sequence"/>
</dbReference>
<evidence type="ECO:0000313" key="2">
    <source>
        <dbReference type="EMBL" id="MBB4042369.1"/>
    </source>
</evidence>
<keyword evidence="1" id="KW-0732">Signal</keyword>
<dbReference type="RefSeq" id="WP_044163830.1">
    <property type="nucleotide sequence ID" value="NZ_JACIER010000001.1"/>
</dbReference>